<dbReference type="EnsemblMetazoa" id="ACOM023482-RA">
    <property type="protein sequence ID" value="ACOM023482-PA.1"/>
    <property type="gene ID" value="ACOM023482"/>
</dbReference>
<feature type="compositionally biased region" description="Polar residues" evidence="1">
    <location>
        <begin position="136"/>
        <end position="145"/>
    </location>
</feature>
<feature type="compositionally biased region" description="Low complexity" evidence="1">
    <location>
        <begin position="298"/>
        <end position="307"/>
    </location>
</feature>
<feature type="compositionally biased region" description="Basic residues" evidence="1">
    <location>
        <begin position="218"/>
        <end position="227"/>
    </location>
</feature>
<evidence type="ECO:0000256" key="1">
    <source>
        <dbReference type="SAM" id="MobiDB-lite"/>
    </source>
</evidence>
<dbReference type="Proteomes" id="UP000075882">
    <property type="component" value="Unassembled WGS sequence"/>
</dbReference>
<organism evidence="2">
    <name type="scientific">Anopheles coluzzii</name>
    <name type="common">African malaria mosquito</name>
    <dbReference type="NCBI Taxonomy" id="1518534"/>
    <lineage>
        <taxon>Eukaryota</taxon>
        <taxon>Metazoa</taxon>
        <taxon>Ecdysozoa</taxon>
        <taxon>Arthropoda</taxon>
        <taxon>Hexapoda</taxon>
        <taxon>Insecta</taxon>
        <taxon>Pterygota</taxon>
        <taxon>Neoptera</taxon>
        <taxon>Endopterygota</taxon>
        <taxon>Diptera</taxon>
        <taxon>Nematocera</taxon>
        <taxon>Culicoidea</taxon>
        <taxon>Culicidae</taxon>
        <taxon>Anophelinae</taxon>
        <taxon>Anopheles</taxon>
    </lineage>
</organism>
<feature type="compositionally biased region" description="Basic and acidic residues" evidence="1">
    <location>
        <begin position="310"/>
        <end position="319"/>
    </location>
</feature>
<feature type="compositionally biased region" description="Low complexity" evidence="1">
    <location>
        <begin position="255"/>
        <end position="271"/>
    </location>
</feature>
<feature type="region of interest" description="Disordered" evidence="1">
    <location>
        <begin position="200"/>
        <end position="329"/>
    </location>
</feature>
<reference evidence="2" key="1">
    <citation type="submission" date="2022-08" db="UniProtKB">
        <authorList>
            <consortium name="EnsemblMetazoa"/>
        </authorList>
    </citation>
    <scope>IDENTIFICATION</scope>
</reference>
<feature type="compositionally biased region" description="Polar residues" evidence="1">
    <location>
        <begin position="242"/>
        <end position="254"/>
    </location>
</feature>
<feature type="region of interest" description="Disordered" evidence="1">
    <location>
        <begin position="136"/>
        <end position="172"/>
    </location>
</feature>
<protein>
    <submittedName>
        <fullName evidence="2">Uncharacterized protein</fullName>
    </submittedName>
</protein>
<proteinExistence type="predicted"/>
<sequence length="512" mass="55738">MLARCSPLATQYASPIVSTLYTSKNPHSSSKCLYRFSSMLITMNGVAREQMLVKPTMSLNSIVTSGYVLASICAPSHSRSAISAGKMSCSRLTFFFRSLMTAAFASSIELFSLSIRRRSPSWARACSPTSMTSRVASCSGMSEMNSPLHVSPSSPSRNGEPTNSSAFDSGQNTIWPLISSPLAKKSGRPGGARSEIMNGVLRGVSPGSGSSSISGSHPNRRRARARRQPSSSQARTGRSEVKMSSPSPAHTNPVSEMSSSCSFSTSYTPSSEPRNSCRSEPRHLKARSITPTHAVWISSSPSRTSISETADSRERERDTQTLQSFRKGKRQKQTVTITIDLRQIVLNVRQVVVVWVDGQLRTFALAADGRGHGEKKCSQLEVRLRTAEQHHTYSFDRPGHLLLYLPISDISASWTLSICRERVSGGNRATSGQSLESYQRTLTDGAVSSWIAAFRCVSVSASPGISLRSSSRFQLWASAMDGWRWNCSLEMCFANGQAMAKGALGDAPYRRK</sequence>
<feature type="compositionally biased region" description="Polar residues" evidence="1">
    <location>
        <begin position="151"/>
        <end position="172"/>
    </location>
</feature>
<dbReference type="AlphaFoldDB" id="A0A8W7P122"/>
<feature type="compositionally biased region" description="Low complexity" evidence="1">
    <location>
        <begin position="203"/>
        <end position="216"/>
    </location>
</feature>
<accession>A0A8W7P122</accession>
<name>A0A8W7P122_ANOCL</name>
<evidence type="ECO:0000313" key="2">
    <source>
        <dbReference type="EnsemblMetazoa" id="ACOM023482-PA.1"/>
    </source>
</evidence>